<evidence type="ECO:0000313" key="1">
    <source>
        <dbReference type="EMBL" id="NJR78800.1"/>
    </source>
</evidence>
<gene>
    <name evidence="1" type="ORF">HBH26_09395</name>
</gene>
<accession>A0ABX1CS09</accession>
<sequence>MCPDPVTELPLRALSHGLSEMQFTMISAALPYAGGRIDRLLVFTLLARRTLDSGRPTPVLSIANSLGLPFETTRRHVAALAEAGWCRRDRGGVLFTGSLDDAPMDVLAPLAHDCMVRFIADLGATGALPSFRRSTRPYSWRAGWFTAVDMMLAVVDCNIGTHQDRVNLVLFSTIQCANYRQVATNPVLTRRYAAMGTTLPEALKVPLRPRRLGELLMMPKATVRRRLDIMLQEQVQQLPDGLVINEAFLRSPRSMETKVAMWANLRRLMAGLAMLGFPFDDPESAYVVGRPATTPID</sequence>
<protein>
    <submittedName>
        <fullName evidence="1">Uncharacterized protein</fullName>
    </submittedName>
</protein>
<organism evidence="1 2">
    <name type="scientific">Sphingomonas corticis</name>
    <dbReference type="NCBI Taxonomy" id="2722791"/>
    <lineage>
        <taxon>Bacteria</taxon>
        <taxon>Pseudomonadati</taxon>
        <taxon>Pseudomonadota</taxon>
        <taxon>Alphaproteobacteria</taxon>
        <taxon>Sphingomonadales</taxon>
        <taxon>Sphingomonadaceae</taxon>
        <taxon>Sphingomonas</taxon>
    </lineage>
</organism>
<keyword evidence="2" id="KW-1185">Reference proteome</keyword>
<dbReference type="RefSeq" id="WP_168134348.1">
    <property type="nucleotide sequence ID" value="NZ_JAAVJH010000005.1"/>
</dbReference>
<proteinExistence type="predicted"/>
<reference evidence="1 2" key="1">
    <citation type="submission" date="2020-03" db="EMBL/GenBank/DDBJ databases">
        <authorList>
            <person name="Wang L."/>
            <person name="He N."/>
            <person name="Li Y."/>
            <person name="Fang Y."/>
            <person name="Zhang F."/>
        </authorList>
    </citation>
    <scope>NUCLEOTIDE SEQUENCE [LARGE SCALE GENOMIC DNA]</scope>
    <source>
        <strain evidence="1 2">36D10-4-7</strain>
    </source>
</reference>
<dbReference type="InterPro" id="IPR036390">
    <property type="entry name" value="WH_DNA-bd_sf"/>
</dbReference>
<dbReference type="SUPFAM" id="SSF46785">
    <property type="entry name" value="Winged helix' DNA-binding domain"/>
    <property type="match status" value="1"/>
</dbReference>
<evidence type="ECO:0000313" key="2">
    <source>
        <dbReference type="Proteomes" id="UP000732399"/>
    </source>
</evidence>
<dbReference type="Proteomes" id="UP000732399">
    <property type="component" value="Unassembled WGS sequence"/>
</dbReference>
<comment type="caution">
    <text evidence="1">The sequence shown here is derived from an EMBL/GenBank/DDBJ whole genome shotgun (WGS) entry which is preliminary data.</text>
</comment>
<dbReference type="EMBL" id="JAAVJH010000005">
    <property type="protein sequence ID" value="NJR78800.1"/>
    <property type="molecule type" value="Genomic_DNA"/>
</dbReference>
<name>A0ABX1CS09_9SPHN</name>